<accession>A0ABQ6MN19</accession>
<comment type="caution">
    <text evidence="1">The sequence shown here is derived from an EMBL/GenBank/DDBJ whole genome shotgun (WGS) entry which is preliminary data.</text>
</comment>
<protein>
    <submittedName>
        <fullName evidence="1">Uncharacterized protein</fullName>
    </submittedName>
</protein>
<organism evidence="1 2">
    <name type="scientific">Tetraparma gracilis</name>
    <dbReference type="NCBI Taxonomy" id="2962635"/>
    <lineage>
        <taxon>Eukaryota</taxon>
        <taxon>Sar</taxon>
        <taxon>Stramenopiles</taxon>
        <taxon>Ochrophyta</taxon>
        <taxon>Bolidophyceae</taxon>
        <taxon>Parmales</taxon>
        <taxon>Triparmaceae</taxon>
        <taxon>Tetraparma</taxon>
    </lineage>
</organism>
<gene>
    <name evidence="1" type="ORF">TeGR_g6801</name>
</gene>
<evidence type="ECO:0000313" key="2">
    <source>
        <dbReference type="Proteomes" id="UP001165060"/>
    </source>
</evidence>
<keyword evidence="2" id="KW-1185">Reference proteome</keyword>
<proteinExistence type="predicted"/>
<sequence>VSEAEQKSMLDKAENWVGTVTNLVEEGTGLIESPVEYAKSFFGGAFKKKIAEVKATMVEETLYLYLVDEYTHTPVYDGGGVYPIKIETKSEIVDKYMPMMRVGLQAMSVANGAAALAKVFCPFVPVAPASFLAKAKGFVDGLDKDSSAADFSSVQDEVDGERGGGAKRGGELRDFEDFLAQHDGGRKFAGLMRVCDRADGTAIWVTPESAERIEASNSTLPRAQAKLETAVALDATLNAPLSPQKSGVSLLERARAVFFGIRGEDAPAALKLKEVVAACEEDMGLEGEGGMGARIAILEQNM</sequence>
<feature type="non-terminal residue" evidence="1">
    <location>
        <position position="1"/>
    </location>
</feature>
<evidence type="ECO:0000313" key="1">
    <source>
        <dbReference type="EMBL" id="GMI29543.1"/>
    </source>
</evidence>
<name>A0ABQ6MN19_9STRA</name>
<dbReference type="Proteomes" id="UP001165060">
    <property type="component" value="Unassembled WGS sequence"/>
</dbReference>
<dbReference type="EMBL" id="BRYB01004343">
    <property type="protein sequence ID" value="GMI29543.1"/>
    <property type="molecule type" value="Genomic_DNA"/>
</dbReference>
<reference evidence="1 2" key="1">
    <citation type="journal article" date="2023" name="Commun. Biol.">
        <title>Genome analysis of Parmales, the sister group of diatoms, reveals the evolutionary specialization of diatoms from phago-mixotrophs to photoautotrophs.</title>
        <authorList>
            <person name="Ban H."/>
            <person name="Sato S."/>
            <person name="Yoshikawa S."/>
            <person name="Yamada K."/>
            <person name="Nakamura Y."/>
            <person name="Ichinomiya M."/>
            <person name="Sato N."/>
            <person name="Blanc-Mathieu R."/>
            <person name="Endo H."/>
            <person name="Kuwata A."/>
            <person name="Ogata H."/>
        </authorList>
    </citation>
    <scope>NUCLEOTIDE SEQUENCE [LARGE SCALE GENOMIC DNA]</scope>
</reference>